<dbReference type="SMART" id="SM00850">
    <property type="entry name" value="LytTR"/>
    <property type="match status" value="1"/>
</dbReference>
<dbReference type="GO" id="GO:0000160">
    <property type="term" value="P:phosphorelay signal transduction system"/>
    <property type="evidence" value="ECO:0007669"/>
    <property type="project" value="UniProtKB-KW"/>
</dbReference>
<proteinExistence type="predicted"/>
<protein>
    <submittedName>
        <fullName evidence="4">LytTr DNA-binding domain-containing protein</fullName>
    </submittedName>
</protein>
<gene>
    <name evidence="4" type="ORF">DFR28_1021161</name>
</gene>
<keyword evidence="1" id="KW-0902">Two-component regulatory system</keyword>
<dbReference type="RefSeq" id="WP_113954473.1">
    <property type="nucleotide sequence ID" value="NZ_QNRT01000002.1"/>
</dbReference>
<evidence type="ECO:0000313" key="4">
    <source>
        <dbReference type="EMBL" id="RBP51728.1"/>
    </source>
</evidence>
<dbReference type="Pfam" id="PF04397">
    <property type="entry name" value="LytTR"/>
    <property type="match status" value="1"/>
</dbReference>
<keyword evidence="2" id="KW-0472">Membrane</keyword>
<dbReference type="InterPro" id="IPR007492">
    <property type="entry name" value="LytTR_DNA-bd_dom"/>
</dbReference>
<organism evidence="4 5">
    <name type="scientific">Arenicella xantha</name>
    <dbReference type="NCBI Taxonomy" id="644221"/>
    <lineage>
        <taxon>Bacteria</taxon>
        <taxon>Pseudomonadati</taxon>
        <taxon>Pseudomonadota</taxon>
        <taxon>Gammaproteobacteria</taxon>
        <taxon>Arenicellales</taxon>
        <taxon>Arenicellaceae</taxon>
        <taxon>Arenicella</taxon>
    </lineage>
</organism>
<dbReference type="GO" id="GO:0003677">
    <property type="term" value="F:DNA binding"/>
    <property type="evidence" value="ECO:0007669"/>
    <property type="project" value="UniProtKB-KW"/>
</dbReference>
<feature type="transmembrane region" description="Helical" evidence="2">
    <location>
        <begin position="123"/>
        <end position="145"/>
    </location>
</feature>
<reference evidence="4 5" key="1">
    <citation type="submission" date="2018-06" db="EMBL/GenBank/DDBJ databases">
        <title>Genomic Encyclopedia of Type Strains, Phase IV (KMG-IV): sequencing the most valuable type-strain genomes for metagenomic binning, comparative biology and taxonomic classification.</title>
        <authorList>
            <person name="Goeker M."/>
        </authorList>
    </citation>
    <scope>NUCLEOTIDE SEQUENCE [LARGE SCALE GENOMIC DNA]</scope>
    <source>
        <strain evidence="4 5">DSM 24032</strain>
    </source>
</reference>
<feature type="transmembrane region" description="Helical" evidence="2">
    <location>
        <begin position="88"/>
        <end position="111"/>
    </location>
</feature>
<dbReference type="PROSITE" id="PS50930">
    <property type="entry name" value="HTH_LYTTR"/>
    <property type="match status" value="1"/>
</dbReference>
<evidence type="ECO:0000256" key="2">
    <source>
        <dbReference type="SAM" id="Phobius"/>
    </source>
</evidence>
<evidence type="ECO:0000259" key="3">
    <source>
        <dbReference type="PROSITE" id="PS50930"/>
    </source>
</evidence>
<keyword evidence="4" id="KW-0238">DNA-binding</keyword>
<dbReference type="EMBL" id="QNRT01000002">
    <property type="protein sequence ID" value="RBP51728.1"/>
    <property type="molecule type" value="Genomic_DNA"/>
</dbReference>
<evidence type="ECO:0000256" key="1">
    <source>
        <dbReference type="ARBA" id="ARBA00023012"/>
    </source>
</evidence>
<accession>A0A395JQ77</accession>
<dbReference type="Proteomes" id="UP000253083">
    <property type="component" value="Unassembled WGS sequence"/>
</dbReference>
<dbReference type="InParanoid" id="A0A395JQ77"/>
<dbReference type="Gene3D" id="2.40.50.1020">
    <property type="entry name" value="LytTr DNA-binding domain"/>
    <property type="match status" value="1"/>
</dbReference>
<evidence type="ECO:0000313" key="5">
    <source>
        <dbReference type="Proteomes" id="UP000253083"/>
    </source>
</evidence>
<keyword evidence="2" id="KW-0812">Transmembrane</keyword>
<keyword evidence="2" id="KW-1133">Transmembrane helix</keyword>
<dbReference type="AlphaFoldDB" id="A0A395JQ77"/>
<comment type="caution">
    <text evidence="4">The sequence shown here is derived from an EMBL/GenBank/DDBJ whole genome shotgun (WGS) entry which is preliminary data.</text>
</comment>
<feature type="transmembrane region" description="Helical" evidence="2">
    <location>
        <begin position="61"/>
        <end position="82"/>
    </location>
</feature>
<feature type="transmembrane region" description="Helical" evidence="2">
    <location>
        <begin position="30"/>
        <end position="49"/>
    </location>
</feature>
<sequence>MAVSNELKTLFLEWSEYVMNGLKYLVFKNWPLQIGYAALLVSLLVMGRAYATDNIGFPLRLAMWSIIVGLIVVQTRIIFGFIQPRLPLPVVAEAVTLTLTSFLCAAELALLKYTPLLPKSHDPYFEFVLFLIAPVFILGGGALLLDRFVSSQQNHSKNIAANRPASEILTVQAQEHYILLTTAEGTKIRRGKFREQVAQLKGLDGIQVHRSWWVARAAVSSVTKQERDYVIQLVSGECVPVARSKVALLREMGWI</sequence>
<dbReference type="OrthoDB" id="7028951at2"/>
<keyword evidence="5" id="KW-1185">Reference proteome</keyword>
<feature type="domain" description="HTH LytTR-type" evidence="3">
    <location>
        <begin position="164"/>
        <end position="255"/>
    </location>
</feature>
<name>A0A395JQ77_9GAMM</name>